<dbReference type="AlphaFoldDB" id="A0A1J5SAN0"/>
<protein>
    <submittedName>
        <fullName evidence="2">Uncharacterized protein</fullName>
    </submittedName>
</protein>
<feature type="region of interest" description="Disordered" evidence="1">
    <location>
        <begin position="88"/>
        <end position="120"/>
    </location>
</feature>
<reference evidence="2" key="1">
    <citation type="submission" date="2016-10" db="EMBL/GenBank/DDBJ databases">
        <title>Sequence of Gallionella enrichment culture.</title>
        <authorList>
            <person name="Poehlein A."/>
            <person name="Muehling M."/>
            <person name="Daniel R."/>
        </authorList>
    </citation>
    <scope>NUCLEOTIDE SEQUENCE</scope>
</reference>
<evidence type="ECO:0000256" key="1">
    <source>
        <dbReference type="SAM" id="MobiDB-lite"/>
    </source>
</evidence>
<accession>A0A1J5SAN0</accession>
<organism evidence="2">
    <name type="scientific">mine drainage metagenome</name>
    <dbReference type="NCBI Taxonomy" id="410659"/>
    <lineage>
        <taxon>unclassified sequences</taxon>
        <taxon>metagenomes</taxon>
        <taxon>ecological metagenomes</taxon>
    </lineage>
</organism>
<sequence length="120" mass="12873">MLSLCVAATGVQWDLLQVFAWGRMMAEHAQRMPLTEAVSMTFDGEMCGLCRIVAKAGKSDQSRTTLPNDAVKDRMLLLLGNPPRIVLGVPAAPHGRPADQTVPASDRAEPQVPPPRSALA</sequence>
<name>A0A1J5SAN0_9ZZZZ</name>
<feature type="compositionally biased region" description="Pro residues" evidence="1">
    <location>
        <begin position="111"/>
        <end position="120"/>
    </location>
</feature>
<proteinExistence type="predicted"/>
<evidence type="ECO:0000313" key="2">
    <source>
        <dbReference type="EMBL" id="OIQ98803.1"/>
    </source>
</evidence>
<gene>
    <name evidence="2" type="ORF">GALL_191690</name>
</gene>
<comment type="caution">
    <text evidence="2">The sequence shown here is derived from an EMBL/GenBank/DDBJ whole genome shotgun (WGS) entry which is preliminary data.</text>
</comment>
<dbReference type="EMBL" id="MLJW01000114">
    <property type="protein sequence ID" value="OIQ98803.1"/>
    <property type="molecule type" value="Genomic_DNA"/>
</dbReference>